<evidence type="ECO:0000313" key="3">
    <source>
        <dbReference type="Proteomes" id="UP000237105"/>
    </source>
</evidence>
<sequence>MMLAVACWGLACYHASIVANLLKRAVTILGPFQASVFVMNIFFMATMIAATVAPLVIIRDVRKAITGEDDDLREKAQNHSVARKRLVMWRPSELVETNNYGVPWVLTSWVAVYFFASIILATFLEATKGAVSVSDVLFAVFSIYMTILLIYGGIVSVELSLSVRRIIARDMIKKTVYINGDSKLGGDVIIVGEFAPTVLKLSWRVFADDDDSGGAEGLPESTSWS</sequence>
<comment type="caution">
    <text evidence="2">The sequence shown here is derived from an EMBL/GenBank/DDBJ whole genome shotgun (WGS) entry which is preliminary data.</text>
</comment>
<keyword evidence="3" id="KW-1185">Reference proteome</keyword>
<organism evidence="2 3">
    <name type="scientific">Parasponia andersonii</name>
    <name type="common">Sponia andersonii</name>
    <dbReference type="NCBI Taxonomy" id="3476"/>
    <lineage>
        <taxon>Eukaryota</taxon>
        <taxon>Viridiplantae</taxon>
        <taxon>Streptophyta</taxon>
        <taxon>Embryophyta</taxon>
        <taxon>Tracheophyta</taxon>
        <taxon>Spermatophyta</taxon>
        <taxon>Magnoliopsida</taxon>
        <taxon>eudicotyledons</taxon>
        <taxon>Gunneridae</taxon>
        <taxon>Pentapetalae</taxon>
        <taxon>rosids</taxon>
        <taxon>fabids</taxon>
        <taxon>Rosales</taxon>
        <taxon>Cannabaceae</taxon>
        <taxon>Parasponia</taxon>
    </lineage>
</organism>
<accession>A0A2P5DBU0</accession>
<protein>
    <submittedName>
        <fullName evidence="2">Uncharacterized protein</fullName>
    </submittedName>
</protein>
<keyword evidence="1" id="KW-1133">Transmembrane helix</keyword>
<dbReference type="AlphaFoldDB" id="A0A2P5DBU0"/>
<reference evidence="3" key="1">
    <citation type="submission" date="2016-06" db="EMBL/GenBank/DDBJ databases">
        <title>Parallel loss of symbiosis genes in relatives of nitrogen-fixing non-legume Parasponia.</title>
        <authorList>
            <person name="Van Velzen R."/>
            <person name="Holmer R."/>
            <person name="Bu F."/>
            <person name="Rutten L."/>
            <person name="Van Zeijl A."/>
            <person name="Liu W."/>
            <person name="Santuari L."/>
            <person name="Cao Q."/>
            <person name="Sharma T."/>
            <person name="Shen D."/>
            <person name="Roswanjaya Y."/>
            <person name="Wardhani T."/>
            <person name="Kalhor M.S."/>
            <person name="Jansen J."/>
            <person name="Van den Hoogen J."/>
            <person name="Gungor B."/>
            <person name="Hartog M."/>
            <person name="Hontelez J."/>
            <person name="Verver J."/>
            <person name="Yang W.-C."/>
            <person name="Schijlen E."/>
            <person name="Repin R."/>
            <person name="Schilthuizen M."/>
            <person name="Schranz E."/>
            <person name="Heidstra R."/>
            <person name="Miyata K."/>
            <person name="Fedorova E."/>
            <person name="Kohlen W."/>
            <person name="Bisseling T."/>
            <person name="Smit S."/>
            <person name="Geurts R."/>
        </authorList>
    </citation>
    <scope>NUCLEOTIDE SEQUENCE [LARGE SCALE GENOMIC DNA]</scope>
    <source>
        <strain evidence="3">cv. WU1-14</strain>
    </source>
</reference>
<dbReference type="EMBL" id="JXTB01000048">
    <property type="protein sequence ID" value="PON70742.1"/>
    <property type="molecule type" value="Genomic_DNA"/>
</dbReference>
<dbReference type="Proteomes" id="UP000237105">
    <property type="component" value="Unassembled WGS sequence"/>
</dbReference>
<evidence type="ECO:0000256" key="1">
    <source>
        <dbReference type="SAM" id="Phobius"/>
    </source>
</evidence>
<feature type="transmembrane region" description="Helical" evidence="1">
    <location>
        <begin position="100"/>
        <end position="124"/>
    </location>
</feature>
<evidence type="ECO:0000313" key="2">
    <source>
        <dbReference type="EMBL" id="PON70742.1"/>
    </source>
</evidence>
<name>A0A2P5DBU0_PARAD</name>
<gene>
    <name evidence="2" type="ORF">PanWU01x14_077680</name>
</gene>
<keyword evidence="1" id="KW-0472">Membrane</keyword>
<feature type="transmembrane region" description="Helical" evidence="1">
    <location>
        <begin position="136"/>
        <end position="161"/>
    </location>
</feature>
<feature type="transmembrane region" description="Helical" evidence="1">
    <location>
        <begin position="34"/>
        <end position="58"/>
    </location>
</feature>
<proteinExistence type="predicted"/>
<dbReference type="OrthoDB" id="10422432at2759"/>
<keyword evidence="1" id="KW-0812">Transmembrane</keyword>